<accession>A0A8S0Z2A7</accession>
<keyword evidence="2" id="KW-0472">Membrane</keyword>
<evidence type="ECO:0000313" key="4">
    <source>
        <dbReference type="Proteomes" id="UP000494256"/>
    </source>
</evidence>
<feature type="compositionally biased region" description="Pro residues" evidence="1">
    <location>
        <begin position="179"/>
        <end position="191"/>
    </location>
</feature>
<protein>
    <submittedName>
        <fullName evidence="3">Uncharacterized protein</fullName>
    </submittedName>
</protein>
<name>A0A8S0Z2A7_ARCPL</name>
<reference evidence="3 4" key="1">
    <citation type="submission" date="2020-04" db="EMBL/GenBank/DDBJ databases">
        <authorList>
            <person name="Wallbank WR R."/>
            <person name="Pardo Diaz C."/>
            <person name="Kozak K."/>
            <person name="Martin S."/>
            <person name="Jiggins C."/>
            <person name="Moest M."/>
            <person name="Warren A I."/>
            <person name="Byers J.R.P. K."/>
            <person name="Montejo-Kovacevich G."/>
            <person name="Yen C E."/>
        </authorList>
    </citation>
    <scope>NUCLEOTIDE SEQUENCE [LARGE SCALE GENOMIC DNA]</scope>
</reference>
<proteinExistence type="predicted"/>
<keyword evidence="2" id="KW-1133">Transmembrane helix</keyword>
<keyword evidence="2" id="KW-0812">Transmembrane</keyword>
<dbReference type="OrthoDB" id="8115474at2759"/>
<dbReference type="EMBL" id="CADEBD010000226">
    <property type="protein sequence ID" value="CAB3225649.1"/>
    <property type="molecule type" value="Genomic_DNA"/>
</dbReference>
<evidence type="ECO:0000313" key="3">
    <source>
        <dbReference type="EMBL" id="CAB3225649.1"/>
    </source>
</evidence>
<feature type="transmembrane region" description="Helical" evidence="2">
    <location>
        <begin position="125"/>
        <end position="147"/>
    </location>
</feature>
<dbReference type="AlphaFoldDB" id="A0A8S0Z2A7"/>
<feature type="region of interest" description="Disordered" evidence="1">
    <location>
        <begin position="154"/>
        <end position="201"/>
    </location>
</feature>
<gene>
    <name evidence="3" type="ORF">APLA_LOCUS2357</name>
</gene>
<dbReference type="Proteomes" id="UP000494256">
    <property type="component" value="Unassembled WGS sequence"/>
</dbReference>
<feature type="compositionally biased region" description="Basic and acidic residues" evidence="1">
    <location>
        <begin position="157"/>
        <end position="166"/>
    </location>
</feature>
<organism evidence="3 4">
    <name type="scientific">Arctia plantaginis</name>
    <name type="common">Wood tiger moth</name>
    <name type="synonym">Phalaena plantaginis</name>
    <dbReference type="NCBI Taxonomy" id="874455"/>
    <lineage>
        <taxon>Eukaryota</taxon>
        <taxon>Metazoa</taxon>
        <taxon>Ecdysozoa</taxon>
        <taxon>Arthropoda</taxon>
        <taxon>Hexapoda</taxon>
        <taxon>Insecta</taxon>
        <taxon>Pterygota</taxon>
        <taxon>Neoptera</taxon>
        <taxon>Endopterygota</taxon>
        <taxon>Lepidoptera</taxon>
        <taxon>Glossata</taxon>
        <taxon>Ditrysia</taxon>
        <taxon>Noctuoidea</taxon>
        <taxon>Erebidae</taxon>
        <taxon>Arctiinae</taxon>
        <taxon>Arctia</taxon>
    </lineage>
</organism>
<comment type="caution">
    <text evidence="3">The sequence shown here is derived from an EMBL/GenBank/DDBJ whole genome shotgun (WGS) entry which is preliminary data.</text>
</comment>
<sequence>MGVPRHVPNSTENRTPLSYDNAHIQKIPTKEDVTARPSVAPTFTFPTLHYFNRTHERTDSYSDRDRAVIHKRFQDLFNDTNLLNRDFPWLSSTNLTNDYSSLLQIPLPTKIKVVMMKTPTWKYCLSAPTIVCCILVVLKIISCYYRVQRIVNNSRRQSSDEERRPSVFDTDPQQTNETGPPPNPPPVPTPTSPIIIDPEFSTQNNFHSDLPPLYSQCAVGGGNKIVDNTSEDLPPPYSTCIDTLNATNDIPKVHKGQSVEEQSCTETDIHLNNLHTTHRNNPEQLDSNTRPLNRTIETAIDIDEFNINLIANTNETDEENAAKILPRPSS</sequence>
<evidence type="ECO:0000256" key="1">
    <source>
        <dbReference type="SAM" id="MobiDB-lite"/>
    </source>
</evidence>
<evidence type="ECO:0000256" key="2">
    <source>
        <dbReference type="SAM" id="Phobius"/>
    </source>
</evidence>